<evidence type="ECO:0000313" key="3">
    <source>
        <dbReference type="EMBL" id="KAK1321541.1"/>
    </source>
</evidence>
<organism evidence="3 4">
    <name type="scientific">Acorus calamus</name>
    <name type="common">Sweet flag</name>
    <dbReference type="NCBI Taxonomy" id="4465"/>
    <lineage>
        <taxon>Eukaryota</taxon>
        <taxon>Viridiplantae</taxon>
        <taxon>Streptophyta</taxon>
        <taxon>Embryophyta</taxon>
        <taxon>Tracheophyta</taxon>
        <taxon>Spermatophyta</taxon>
        <taxon>Magnoliopsida</taxon>
        <taxon>Liliopsida</taxon>
        <taxon>Acoraceae</taxon>
        <taxon>Acorus</taxon>
    </lineage>
</organism>
<gene>
    <name evidence="3" type="primary">PDF1</name>
    <name evidence="3" type="ORF">QJS10_CPA03g00804</name>
</gene>
<reference evidence="3" key="1">
    <citation type="journal article" date="2023" name="Nat. Commun.">
        <title>Diploid and tetraploid genomes of Acorus and the evolution of monocots.</title>
        <authorList>
            <person name="Ma L."/>
            <person name="Liu K.W."/>
            <person name="Li Z."/>
            <person name="Hsiao Y.Y."/>
            <person name="Qi Y."/>
            <person name="Fu T."/>
            <person name="Tang G.D."/>
            <person name="Zhang D."/>
            <person name="Sun W.H."/>
            <person name="Liu D.K."/>
            <person name="Li Y."/>
            <person name="Chen G.Z."/>
            <person name="Liu X.D."/>
            <person name="Liao X.Y."/>
            <person name="Jiang Y.T."/>
            <person name="Yu X."/>
            <person name="Hao Y."/>
            <person name="Huang J."/>
            <person name="Zhao X.W."/>
            <person name="Ke S."/>
            <person name="Chen Y.Y."/>
            <person name="Wu W.L."/>
            <person name="Hsu J.L."/>
            <person name="Lin Y.F."/>
            <person name="Huang M.D."/>
            <person name="Li C.Y."/>
            <person name="Huang L."/>
            <person name="Wang Z.W."/>
            <person name="Zhao X."/>
            <person name="Zhong W.Y."/>
            <person name="Peng D.H."/>
            <person name="Ahmad S."/>
            <person name="Lan S."/>
            <person name="Zhang J.S."/>
            <person name="Tsai W.C."/>
            <person name="Van de Peer Y."/>
            <person name="Liu Z.J."/>
        </authorList>
    </citation>
    <scope>NUCLEOTIDE SEQUENCE</scope>
    <source>
        <strain evidence="3">CP</strain>
    </source>
</reference>
<accession>A0AAV9F7W1</accession>
<dbReference type="InterPro" id="IPR039923">
    <property type="entry name" value="Protodermal_1"/>
</dbReference>
<protein>
    <submittedName>
        <fullName evidence="3">Protodermal factor 1</fullName>
    </submittedName>
</protein>
<dbReference type="AlphaFoldDB" id="A0AAV9F7W1"/>
<evidence type="ECO:0000256" key="2">
    <source>
        <dbReference type="SAM" id="SignalP"/>
    </source>
</evidence>
<keyword evidence="4" id="KW-1185">Reference proteome</keyword>
<name>A0AAV9F7W1_ACOCL</name>
<reference evidence="3" key="2">
    <citation type="submission" date="2023-06" db="EMBL/GenBank/DDBJ databases">
        <authorList>
            <person name="Ma L."/>
            <person name="Liu K.-W."/>
            <person name="Li Z."/>
            <person name="Hsiao Y.-Y."/>
            <person name="Qi Y."/>
            <person name="Fu T."/>
            <person name="Tang G."/>
            <person name="Zhang D."/>
            <person name="Sun W.-H."/>
            <person name="Liu D.-K."/>
            <person name="Li Y."/>
            <person name="Chen G.-Z."/>
            <person name="Liu X.-D."/>
            <person name="Liao X.-Y."/>
            <person name="Jiang Y.-T."/>
            <person name="Yu X."/>
            <person name="Hao Y."/>
            <person name="Huang J."/>
            <person name="Zhao X.-W."/>
            <person name="Ke S."/>
            <person name="Chen Y.-Y."/>
            <person name="Wu W.-L."/>
            <person name="Hsu J.-L."/>
            <person name="Lin Y.-F."/>
            <person name="Huang M.-D."/>
            <person name="Li C.-Y."/>
            <person name="Huang L."/>
            <person name="Wang Z.-W."/>
            <person name="Zhao X."/>
            <person name="Zhong W.-Y."/>
            <person name="Peng D.-H."/>
            <person name="Ahmad S."/>
            <person name="Lan S."/>
            <person name="Zhang J.-S."/>
            <person name="Tsai W.-C."/>
            <person name="Van De Peer Y."/>
            <person name="Liu Z.-J."/>
        </authorList>
    </citation>
    <scope>NUCLEOTIDE SEQUENCE</scope>
    <source>
        <strain evidence="3">CP</strain>
        <tissue evidence="3">Leaves</tissue>
    </source>
</reference>
<dbReference type="Proteomes" id="UP001180020">
    <property type="component" value="Unassembled WGS sequence"/>
</dbReference>
<evidence type="ECO:0000256" key="1">
    <source>
        <dbReference type="SAM" id="MobiDB-lite"/>
    </source>
</evidence>
<feature type="compositionally biased region" description="Pro residues" evidence="1">
    <location>
        <begin position="114"/>
        <end position="130"/>
    </location>
</feature>
<feature type="chain" id="PRO_5043810095" evidence="2">
    <location>
        <begin position="27"/>
        <end position="263"/>
    </location>
</feature>
<feature type="signal peptide" evidence="2">
    <location>
        <begin position="1"/>
        <end position="26"/>
    </location>
</feature>
<sequence>MEKSSKSNPTMLMWVLLLCLVSQTLVIPVACRSLEGVADQKTYYPPDPHRSHSPTHSHTSPACATPSTPSHGTPSTPSHDGGYGTPTAPSHGGGYGTPNTPPSHGGGYYNPPTYHQPPSTPVVTPTPPSVPYIDPGTPATPGSTPPSPLVPGTPPFTCDYWKTHPALIWDIFGYWAPMSGIFGVVCTTAFGQNLNLPQALSNTRMDGIGALYREGTAALLNAMVSRSFPFTTQQVRDAFTSAIVSDHAAAKQAKLFRQANEGH</sequence>
<dbReference type="PANTHER" id="PTHR33210:SF18">
    <property type="entry name" value="PROTODERMAL FACTOR 1"/>
    <property type="match status" value="1"/>
</dbReference>
<feature type="region of interest" description="Disordered" evidence="1">
    <location>
        <begin position="42"/>
        <end position="150"/>
    </location>
</feature>
<comment type="caution">
    <text evidence="3">The sequence shown here is derived from an EMBL/GenBank/DDBJ whole genome shotgun (WGS) entry which is preliminary data.</text>
</comment>
<proteinExistence type="predicted"/>
<keyword evidence="2" id="KW-0732">Signal</keyword>
<dbReference type="EMBL" id="JAUJYO010000003">
    <property type="protein sequence ID" value="KAK1321541.1"/>
    <property type="molecule type" value="Genomic_DNA"/>
</dbReference>
<feature type="compositionally biased region" description="Low complexity" evidence="1">
    <location>
        <begin position="54"/>
        <end position="79"/>
    </location>
</feature>
<dbReference type="PANTHER" id="PTHR33210">
    <property type="entry name" value="PROTODERMAL FACTOR 1"/>
    <property type="match status" value="1"/>
</dbReference>
<evidence type="ECO:0000313" key="4">
    <source>
        <dbReference type="Proteomes" id="UP001180020"/>
    </source>
</evidence>